<evidence type="ECO:0000313" key="3">
    <source>
        <dbReference type="RefSeq" id="XP_006818915.1"/>
    </source>
</evidence>
<dbReference type="Proteomes" id="UP000694865">
    <property type="component" value="Unplaced"/>
</dbReference>
<dbReference type="GeneID" id="102800634"/>
<dbReference type="InterPro" id="IPR004127">
    <property type="entry name" value="Prefoldin_subunit_alpha"/>
</dbReference>
<organism evidence="2 3">
    <name type="scientific">Saccoglossus kowalevskii</name>
    <name type="common">Acorn worm</name>
    <dbReference type="NCBI Taxonomy" id="10224"/>
    <lineage>
        <taxon>Eukaryota</taxon>
        <taxon>Metazoa</taxon>
        <taxon>Hemichordata</taxon>
        <taxon>Enteropneusta</taxon>
        <taxon>Harrimaniidae</taxon>
        <taxon>Saccoglossus</taxon>
    </lineage>
</organism>
<dbReference type="PANTHER" id="PTHR12674">
    <property type="entry name" value="PREFOLDIN SUBUNIT 5"/>
    <property type="match status" value="1"/>
</dbReference>
<dbReference type="RefSeq" id="XP_006818915.1">
    <property type="nucleotide sequence ID" value="XM_006818852.1"/>
</dbReference>
<dbReference type="NCBIfam" id="TIGR00293">
    <property type="entry name" value="prefoldin subunit alpha"/>
    <property type="match status" value="1"/>
</dbReference>
<keyword evidence="2" id="KW-1185">Reference proteome</keyword>
<evidence type="ECO:0000313" key="2">
    <source>
        <dbReference type="Proteomes" id="UP000694865"/>
    </source>
</evidence>
<dbReference type="CDD" id="cd23157">
    <property type="entry name" value="Prefoldin_5"/>
    <property type="match status" value="1"/>
</dbReference>
<name>A0ABM0MFX4_SACKO</name>
<dbReference type="PANTHER" id="PTHR12674:SF2">
    <property type="entry name" value="PREFOLDIN SUBUNIT 5"/>
    <property type="match status" value="1"/>
</dbReference>
<dbReference type="InterPro" id="IPR009053">
    <property type="entry name" value="Prefoldin"/>
</dbReference>
<dbReference type="Gene3D" id="1.10.287.370">
    <property type="match status" value="1"/>
</dbReference>
<evidence type="ECO:0000256" key="1">
    <source>
        <dbReference type="ARBA" id="ARBA00010048"/>
    </source>
</evidence>
<accession>A0ABM0MFX4</accession>
<comment type="similarity">
    <text evidence="1">Belongs to the prefoldin subunit alpha family.</text>
</comment>
<gene>
    <name evidence="3" type="primary">LOC102800634</name>
</gene>
<reference evidence="3" key="1">
    <citation type="submission" date="2025-08" db="UniProtKB">
        <authorList>
            <consortium name="RefSeq"/>
        </authorList>
    </citation>
    <scope>IDENTIFICATION</scope>
    <source>
        <tissue evidence="3">Testes</tissue>
    </source>
</reference>
<proteinExistence type="inferred from homology"/>
<sequence>MQLPLPQLDQLKNNIDQELEFFSSSITQLRIAQTKLQESCDSLSKLNKDTEGKEILVPLTSSLYVPGKLSDVNNVLIDVGTGYYVEKNVMDADKYFKRKIDFINTQVDKLTDILQEKVKLKQAIVGVMQMKIQAQMMAQQSTVAKT</sequence>
<dbReference type="SUPFAM" id="SSF46579">
    <property type="entry name" value="Prefoldin"/>
    <property type="match status" value="1"/>
</dbReference>
<protein>
    <submittedName>
        <fullName evidence="3">Prefoldin subunit 5-like</fullName>
    </submittedName>
</protein>
<dbReference type="Pfam" id="PF02996">
    <property type="entry name" value="Prefoldin"/>
    <property type="match status" value="1"/>
</dbReference>
<dbReference type="InterPro" id="IPR011599">
    <property type="entry name" value="PFD_alpha_archaea"/>
</dbReference>